<dbReference type="AlphaFoldDB" id="A0AAV3ZQI5"/>
<keyword evidence="2" id="KW-1185">Reference proteome</keyword>
<comment type="caution">
    <text evidence="1">The sequence shown here is derived from an EMBL/GenBank/DDBJ whole genome shotgun (WGS) entry which is preliminary data.</text>
</comment>
<evidence type="ECO:0000313" key="2">
    <source>
        <dbReference type="Proteomes" id="UP000735302"/>
    </source>
</evidence>
<accession>A0AAV3ZQI5</accession>
<dbReference type="Proteomes" id="UP000735302">
    <property type="component" value="Unassembled WGS sequence"/>
</dbReference>
<name>A0AAV3ZQI5_9GAST</name>
<gene>
    <name evidence="1" type="ORF">PoB_002343200</name>
</gene>
<reference evidence="1 2" key="1">
    <citation type="journal article" date="2021" name="Elife">
        <title>Chloroplast acquisition without the gene transfer in kleptoplastic sea slugs, Plakobranchus ocellatus.</title>
        <authorList>
            <person name="Maeda T."/>
            <person name="Takahashi S."/>
            <person name="Yoshida T."/>
            <person name="Shimamura S."/>
            <person name="Takaki Y."/>
            <person name="Nagai Y."/>
            <person name="Toyoda A."/>
            <person name="Suzuki Y."/>
            <person name="Arimoto A."/>
            <person name="Ishii H."/>
            <person name="Satoh N."/>
            <person name="Nishiyama T."/>
            <person name="Hasebe M."/>
            <person name="Maruyama T."/>
            <person name="Minagawa J."/>
            <person name="Obokata J."/>
            <person name="Shigenobu S."/>
        </authorList>
    </citation>
    <scope>NUCLEOTIDE SEQUENCE [LARGE SCALE GENOMIC DNA]</scope>
</reference>
<sequence length="98" mass="11142">MIDWRGKRKYRIHRASTIRAEENPTWTTGSVTASHSAYNGLCSGYLGRHRRVVNFMGGFEKVLVHPNAGKLYNFIVFQLLNNKPLDSSSSHCPKTSFQ</sequence>
<dbReference type="EMBL" id="BLXT01002711">
    <property type="protein sequence ID" value="GFN96926.1"/>
    <property type="molecule type" value="Genomic_DNA"/>
</dbReference>
<evidence type="ECO:0000313" key="1">
    <source>
        <dbReference type="EMBL" id="GFN96926.1"/>
    </source>
</evidence>
<proteinExistence type="predicted"/>
<protein>
    <submittedName>
        <fullName evidence="1">Uncharacterized protein</fullName>
    </submittedName>
</protein>
<organism evidence="1 2">
    <name type="scientific">Plakobranchus ocellatus</name>
    <dbReference type="NCBI Taxonomy" id="259542"/>
    <lineage>
        <taxon>Eukaryota</taxon>
        <taxon>Metazoa</taxon>
        <taxon>Spiralia</taxon>
        <taxon>Lophotrochozoa</taxon>
        <taxon>Mollusca</taxon>
        <taxon>Gastropoda</taxon>
        <taxon>Heterobranchia</taxon>
        <taxon>Euthyneura</taxon>
        <taxon>Panpulmonata</taxon>
        <taxon>Sacoglossa</taxon>
        <taxon>Placobranchoidea</taxon>
        <taxon>Plakobranchidae</taxon>
        <taxon>Plakobranchus</taxon>
    </lineage>
</organism>